<proteinExistence type="inferred from homology"/>
<dbReference type="InterPro" id="IPR003192">
    <property type="entry name" value="Porin_LamB"/>
</dbReference>
<evidence type="ECO:0000256" key="9">
    <source>
        <dbReference type="ARBA" id="ARBA00023237"/>
    </source>
</evidence>
<dbReference type="InterPro" id="IPR036998">
    <property type="entry name" value="Porin_LamB_sf"/>
</dbReference>
<sequence>MKGMNVKFKLLPLAVAIATTLAPLSLHAEDVVNPELTQPEDPLFDRQQPIVIAPDTPIPDTGMKFTGYARYGLHYSDSMNKYVGADGQNAGNAVGRLGNESNGGEFQFTKAFISDNGAIWDVSVMLDHWSDKVGLKKFNAGVTNVFASQPNAYLWAGRDFHQRPQQNLNDYFWMFHDGQGGGVYNLDIGGGVKFDLSAIGSTDGEGRGGDGGNYAITTKIHGISLGSSTQMSILTNYGFDSDKFNDDGSKQNPDKVGAFQIGAAIDSNWSFGGTQFVIRYTDNADASTFWKTDGLATFYTSFTGNVKASDAWNTEYLLSYHALENDNDSANDRMNYSAIVRPMYNWNEVHSTWLELGTSIVDYDNGGKNTAWKATLSQNVSINAFWAGRPMIRFYATVGEADNKATKADPEQDTFALGAMFEAWW</sequence>
<keyword evidence="10" id="KW-0732">Signal</keyword>
<dbReference type="Gene3D" id="2.40.170.10">
    <property type="entry name" value="Porin, LamB type"/>
    <property type="match status" value="1"/>
</dbReference>
<reference evidence="12" key="1">
    <citation type="journal article" date="2019" name="Int. J. Syst. Evol. Microbiol.">
        <title>The Global Catalogue of Microorganisms (GCM) 10K type strain sequencing project: providing services to taxonomists for standard genome sequencing and annotation.</title>
        <authorList>
            <consortium name="The Broad Institute Genomics Platform"/>
            <consortium name="The Broad Institute Genome Sequencing Center for Infectious Disease"/>
            <person name="Wu L."/>
            <person name="Ma J."/>
        </authorList>
    </citation>
    <scope>NUCLEOTIDE SEQUENCE [LARGE SCALE GENOMIC DNA]</scope>
    <source>
        <strain evidence="12">NBRC 103166</strain>
    </source>
</reference>
<accession>A0ABQ6E316</accession>
<keyword evidence="8" id="KW-0472">Membrane</keyword>
<gene>
    <name evidence="11" type="ORF">GCM10007916_28220</name>
</gene>
<evidence type="ECO:0000256" key="2">
    <source>
        <dbReference type="ARBA" id="ARBA00007055"/>
    </source>
</evidence>
<evidence type="ECO:0000256" key="7">
    <source>
        <dbReference type="ARBA" id="ARBA00023114"/>
    </source>
</evidence>
<keyword evidence="12" id="KW-1185">Reference proteome</keyword>
<comment type="subcellular location">
    <subcellularLocation>
        <location evidence="1">Cell outer membrane</location>
        <topology evidence="1">Multi-pass membrane protein</topology>
    </subcellularLocation>
</comment>
<keyword evidence="5" id="KW-0812">Transmembrane</keyword>
<dbReference type="EMBL" id="BSPQ01000015">
    <property type="protein sequence ID" value="GLS91752.1"/>
    <property type="molecule type" value="Genomic_DNA"/>
</dbReference>
<keyword evidence="4" id="KW-1134">Transmembrane beta strand</keyword>
<keyword evidence="9" id="KW-0998">Cell outer membrane</keyword>
<evidence type="ECO:0000256" key="5">
    <source>
        <dbReference type="ARBA" id="ARBA00022692"/>
    </source>
</evidence>
<keyword evidence="3" id="KW-0813">Transport</keyword>
<comment type="caution">
    <text evidence="11">The sequence shown here is derived from an EMBL/GenBank/DDBJ whole genome shotgun (WGS) entry which is preliminary data.</text>
</comment>
<dbReference type="PANTHER" id="PTHR38762:SF1">
    <property type="entry name" value="CRYPTIC OUTER MEMBRANE PORIN BGLH-RELATED"/>
    <property type="match status" value="1"/>
</dbReference>
<evidence type="ECO:0000256" key="3">
    <source>
        <dbReference type="ARBA" id="ARBA00022448"/>
    </source>
</evidence>
<feature type="chain" id="PRO_5045905863" evidence="10">
    <location>
        <begin position="29"/>
        <end position="425"/>
    </location>
</feature>
<dbReference type="SUPFAM" id="SSF56935">
    <property type="entry name" value="Porins"/>
    <property type="match status" value="1"/>
</dbReference>
<name>A0ABQ6E316_9GAMM</name>
<evidence type="ECO:0000313" key="11">
    <source>
        <dbReference type="EMBL" id="GLS91752.1"/>
    </source>
</evidence>
<protein>
    <submittedName>
        <fullName evidence="11">Outer membrane protein S</fullName>
    </submittedName>
</protein>
<dbReference type="Pfam" id="PF02264">
    <property type="entry name" value="LamB"/>
    <property type="match status" value="1"/>
</dbReference>
<evidence type="ECO:0000256" key="10">
    <source>
        <dbReference type="SAM" id="SignalP"/>
    </source>
</evidence>
<dbReference type="PANTHER" id="PTHR38762">
    <property type="entry name" value="CRYPTIC OUTER MEMBRANE PORIN BGLH-RELATED"/>
    <property type="match status" value="1"/>
</dbReference>
<keyword evidence="7" id="KW-0626">Porin</keyword>
<evidence type="ECO:0000313" key="12">
    <source>
        <dbReference type="Proteomes" id="UP001157353"/>
    </source>
</evidence>
<organism evidence="11 12">
    <name type="scientific">Psychromonas marina</name>
    <dbReference type="NCBI Taxonomy" id="88364"/>
    <lineage>
        <taxon>Bacteria</taxon>
        <taxon>Pseudomonadati</taxon>
        <taxon>Pseudomonadota</taxon>
        <taxon>Gammaproteobacteria</taxon>
        <taxon>Alteromonadales</taxon>
        <taxon>Psychromonadaceae</taxon>
        <taxon>Psychromonas</taxon>
    </lineage>
</organism>
<dbReference type="Proteomes" id="UP001157353">
    <property type="component" value="Unassembled WGS sequence"/>
</dbReference>
<evidence type="ECO:0000256" key="6">
    <source>
        <dbReference type="ARBA" id="ARBA00023065"/>
    </source>
</evidence>
<feature type="signal peptide" evidence="10">
    <location>
        <begin position="1"/>
        <end position="28"/>
    </location>
</feature>
<evidence type="ECO:0000256" key="1">
    <source>
        <dbReference type="ARBA" id="ARBA00004571"/>
    </source>
</evidence>
<keyword evidence="6" id="KW-0406">Ion transport</keyword>
<evidence type="ECO:0000256" key="4">
    <source>
        <dbReference type="ARBA" id="ARBA00022452"/>
    </source>
</evidence>
<dbReference type="InterPro" id="IPR050286">
    <property type="entry name" value="G_neg_Bact_CarbUptk_Porin"/>
</dbReference>
<comment type="similarity">
    <text evidence="2">Belongs to the porin LamB (TC 1.B.3) family.</text>
</comment>
<evidence type="ECO:0000256" key="8">
    <source>
        <dbReference type="ARBA" id="ARBA00023136"/>
    </source>
</evidence>